<dbReference type="Proteomes" id="UP000590524">
    <property type="component" value="Unassembled WGS sequence"/>
</dbReference>
<protein>
    <submittedName>
        <fullName evidence="2">Uncharacterized protein</fullName>
    </submittedName>
</protein>
<reference evidence="2 3" key="1">
    <citation type="submission" date="2020-08" db="EMBL/GenBank/DDBJ databases">
        <title>Genomic Encyclopedia of Type Strains, Phase IV (KMG-IV): sequencing the most valuable type-strain genomes for metagenomic binning, comparative biology and taxonomic classification.</title>
        <authorList>
            <person name="Goeker M."/>
        </authorList>
    </citation>
    <scope>NUCLEOTIDE SEQUENCE [LARGE SCALE GENOMIC DNA]</scope>
    <source>
        <strain evidence="2 3">DSM 19371</strain>
    </source>
</reference>
<organism evidence="2 3">
    <name type="scientific">Sphingobium scionense</name>
    <dbReference type="NCBI Taxonomy" id="1404341"/>
    <lineage>
        <taxon>Bacteria</taxon>
        <taxon>Pseudomonadati</taxon>
        <taxon>Pseudomonadota</taxon>
        <taxon>Alphaproteobacteria</taxon>
        <taxon>Sphingomonadales</taxon>
        <taxon>Sphingomonadaceae</taxon>
        <taxon>Sphingobium</taxon>
    </lineage>
</organism>
<feature type="region of interest" description="Disordered" evidence="1">
    <location>
        <begin position="88"/>
        <end position="116"/>
    </location>
</feature>
<evidence type="ECO:0000256" key="1">
    <source>
        <dbReference type="SAM" id="MobiDB-lite"/>
    </source>
</evidence>
<evidence type="ECO:0000313" key="3">
    <source>
        <dbReference type="Proteomes" id="UP000590524"/>
    </source>
</evidence>
<dbReference type="AlphaFoldDB" id="A0A7W6PTH7"/>
<accession>A0A7W6PTH7</accession>
<dbReference type="EMBL" id="JACIEU010000004">
    <property type="protein sequence ID" value="MBB4147355.1"/>
    <property type="molecule type" value="Genomic_DNA"/>
</dbReference>
<sequence length="116" mass="13172">MRSDAESLLARLGRRDFRYREFADSFADMELWPIFEALLTDPRVVGRPLSKLEAREAEAVLAVRRAEPEQSAMRSPSATVTSMFDAYQDAPPPAAERGNLRDFLGHLSNDPNKRDY</sequence>
<dbReference type="RefSeq" id="WP_188081221.1">
    <property type="nucleotide sequence ID" value="NZ_JACIEU010000004.1"/>
</dbReference>
<proteinExistence type="predicted"/>
<comment type="caution">
    <text evidence="2">The sequence shown here is derived from an EMBL/GenBank/DDBJ whole genome shotgun (WGS) entry which is preliminary data.</text>
</comment>
<name>A0A7W6PTH7_9SPHN</name>
<evidence type="ECO:0000313" key="2">
    <source>
        <dbReference type="EMBL" id="MBB4147355.1"/>
    </source>
</evidence>
<gene>
    <name evidence="2" type="ORF">GGQ90_001126</name>
</gene>
<keyword evidence="3" id="KW-1185">Reference proteome</keyword>